<keyword evidence="1" id="KW-0813">Transport</keyword>
<evidence type="ECO:0000256" key="1">
    <source>
        <dbReference type="RuleBase" id="RU000356"/>
    </source>
</evidence>
<dbReference type="PANTHER" id="PTHR43396:SF6">
    <property type="entry name" value="ABL201WP"/>
    <property type="match status" value="1"/>
</dbReference>
<keyword evidence="1" id="KW-0561">Oxygen transport</keyword>
<comment type="caution">
    <text evidence="3">The sequence shown here is derived from an EMBL/GenBank/DDBJ whole genome shotgun (WGS) entry which is preliminary data.</text>
</comment>
<dbReference type="PROSITE" id="PS01033">
    <property type="entry name" value="GLOBIN"/>
    <property type="match status" value="1"/>
</dbReference>
<accession>A0A2V1GUY0</accession>
<comment type="similarity">
    <text evidence="1">Belongs to the globin family.</text>
</comment>
<dbReference type="Pfam" id="PF00042">
    <property type="entry name" value="Globin"/>
    <property type="match status" value="1"/>
</dbReference>
<reference evidence="3 4" key="1">
    <citation type="submission" date="2018-04" db="EMBL/GenBank/DDBJ databases">
        <title>Thalassorhabdus spongiae gen. nov., sp. nov., isolated from a marine sponge in South-West Iceland.</title>
        <authorList>
            <person name="Knobloch S."/>
            <person name="Daussin A."/>
            <person name="Johannsson R."/>
            <person name="Marteinsson V.T."/>
        </authorList>
    </citation>
    <scope>NUCLEOTIDE SEQUENCE [LARGE SCALE GENOMIC DNA]</scope>
    <source>
        <strain evidence="3 4">Hp12</strain>
    </source>
</reference>
<dbReference type="GO" id="GO:0008941">
    <property type="term" value="F:nitric oxide dioxygenase NAD(P)H activity"/>
    <property type="evidence" value="ECO:0007669"/>
    <property type="project" value="TreeGrafter"/>
</dbReference>
<dbReference type="GO" id="GO:0019825">
    <property type="term" value="F:oxygen binding"/>
    <property type="evidence" value="ECO:0007669"/>
    <property type="project" value="InterPro"/>
</dbReference>
<dbReference type="InterPro" id="IPR000971">
    <property type="entry name" value="Globin"/>
</dbReference>
<proteinExistence type="inferred from homology"/>
<feature type="domain" description="Globin" evidence="2">
    <location>
        <begin position="1"/>
        <end position="135"/>
    </location>
</feature>
<dbReference type="SUPFAM" id="SSF46458">
    <property type="entry name" value="Globin-like"/>
    <property type="match status" value="1"/>
</dbReference>
<keyword evidence="1" id="KW-0479">Metal-binding</keyword>
<keyword evidence="1" id="KW-0349">Heme</keyword>
<protein>
    <recommendedName>
        <fullName evidence="2">Globin domain-containing protein</fullName>
    </recommendedName>
</protein>
<dbReference type="OrthoDB" id="9801223at2"/>
<dbReference type="GO" id="GO:0020037">
    <property type="term" value="F:heme binding"/>
    <property type="evidence" value="ECO:0007669"/>
    <property type="project" value="InterPro"/>
</dbReference>
<dbReference type="EMBL" id="QDDL01000003">
    <property type="protein sequence ID" value="PVZ69491.1"/>
    <property type="molecule type" value="Genomic_DNA"/>
</dbReference>
<organism evidence="3 4">
    <name type="scientific">Pelagibaculum spongiae</name>
    <dbReference type="NCBI Taxonomy" id="2080658"/>
    <lineage>
        <taxon>Bacteria</taxon>
        <taxon>Pseudomonadati</taxon>
        <taxon>Pseudomonadota</taxon>
        <taxon>Gammaproteobacteria</taxon>
        <taxon>Oceanospirillales</taxon>
        <taxon>Pelagibaculum</taxon>
    </lineage>
</organism>
<keyword evidence="4" id="KW-1185">Reference proteome</keyword>
<keyword evidence="1" id="KW-0408">Iron</keyword>
<dbReference type="Proteomes" id="UP000244906">
    <property type="component" value="Unassembled WGS sequence"/>
</dbReference>
<dbReference type="RefSeq" id="WP_116686827.1">
    <property type="nucleotide sequence ID" value="NZ_CAWNYD010000003.1"/>
</dbReference>
<evidence type="ECO:0000313" key="4">
    <source>
        <dbReference type="Proteomes" id="UP000244906"/>
    </source>
</evidence>
<dbReference type="InterPro" id="IPR009050">
    <property type="entry name" value="Globin-like_sf"/>
</dbReference>
<dbReference type="GO" id="GO:0071500">
    <property type="term" value="P:cellular response to nitrosative stress"/>
    <property type="evidence" value="ECO:0007669"/>
    <property type="project" value="TreeGrafter"/>
</dbReference>
<sequence length="137" mass="15864">MSIQRNQLIQHNWQGLDGVNQGFAEAYYKKLFELDPTLQSLFPAKMQGQIDKLNQTMTTLVDAIDQLESMKPSLRALGQKHYFIYFAEKAHYPLFGEALIETLKQFSGDSWTDETEQAWRHLYQELVEAMLKGALSF</sequence>
<dbReference type="InterPro" id="IPR012292">
    <property type="entry name" value="Globin/Proto"/>
</dbReference>
<dbReference type="GO" id="GO:0005344">
    <property type="term" value="F:oxygen carrier activity"/>
    <property type="evidence" value="ECO:0007669"/>
    <property type="project" value="UniProtKB-KW"/>
</dbReference>
<evidence type="ECO:0000259" key="2">
    <source>
        <dbReference type="PROSITE" id="PS01033"/>
    </source>
</evidence>
<evidence type="ECO:0000313" key="3">
    <source>
        <dbReference type="EMBL" id="PVZ69491.1"/>
    </source>
</evidence>
<dbReference type="PANTHER" id="PTHR43396">
    <property type="entry name" value="FLAVOHEMOPROTEIN"/>
    <property type="match status" value="1"/>
</dbReference>
<name>A0A2V1GUY0_9GAMM</name>
<gene>
    <name evidence="3" type="ORF">DC094_09170</name>
</gene>
<dbReference type="GO" id="GO:0046210">
    <property type="term" value="P:nitric oxide catabolic process"/>
    <property type="evidence" value="ECO:0007669"/>
    <property type="project" value="TreeGrafter"/>
</dbReference>
<dbReference type="AlphaFoldDB" id="A0A2V1GUY0"/>
<dbReference type="Gene3D" id="1.10.490.10">
    <property type="entry name" value="Globins"/>
    <property type="match status" value="1"/>
</dbReference>
<dbReference type="GO" id="GO:0071949">
    <property type="term" value="F:FAD binding"/>
    <property type="evidence" value="ECO:0007669"/>
    <property type="project" value="TreeGrafter"/>
</dbReference>